<comment type="caution">
    <text evidence="5">The sequence shown here is derived from an EMBL/GenBank/DDBJ whole genome shotgun (WGS) entry which is preliminary data.</text>
</comment>
<name>A0A919RGD5_9ACTN</name>
<dbReference type="PANTHER" id="PTHR30168:SF0">
    <property type="entry name" value="INNER MEMBRANE PROTEIN"/>
    <property type="match status" value="1"/>
</dbReference>
<protein>
    <recommendedName>
        <fullName evidence="7">Metalloprotease</fullName>
    </recommendedName>
</protein>
<evidence type="ECO:0000256" key="3">
    <source>
        <dbReference type="ARBA" id="ARBA00022989"/>
    </source>
</evidence>
<dbReference type="PANTHER" id="PTHR30168">
    <property type="entry name" value="PUTATIVE MEMBRANE PROTEIN YPFJ"/>
    <property type="match status" value="1"/>
</dbReference>
<dbReference type="AlphaFoldDB" id="A0A919RGD5"/>
<dbReference type="RefSeq" id="WP_204026785.1">
    <property type="nucleotide sequence ID" value="NZ_BOOW01000022.1"/>
</dbReference>
<evidence type="ECO:0000256" key="4">
    <source>
        <dbReference type="ARBA" id="ARBA00023136"/>
    </source>
</evidence>
<sequence length="307" mass="32644">MPRHKRAALRRAASCAAALGLLAGAVIAMVLIGSAAAGGSHVAGHAGRHDPAVAERYGLPADLHGRLDRARVLNHNPLYALPRLDGFGCRASAIADGDAASMATFLGRFTDCLDRSWHAGFTRLGLAYTRPERVFWNRPGRGPCGDFPVAGASAIYCPINGGVYIGTRDIVKGSAGAPGAMYGVYARVLAHEYSHHVQDQAGILRFAWRLRDSSPTGAANEITRRVELQAQCLAGVYFGVTRHTFPMTGAQWAKVLADSRTRGEDRTPEQERDHGSGANYAGWLARGYTAAHPGVCDTWSVPASAVS</sequence>
<keyword evidence="6" id="KW-1185">Reference proteome</keyword>
<proteinExistence type="predicted"/>
<evidence type="ECO:0000313" key="5">
    <source>
        <dbReference type="EMBL" id="GII93373.1"/>
    </source>
</evidence>
<evidence type="ECO:0000313" key="6">
    <source>
        <dbReference type="Proteomes" id="UP000606172"/>
    </source>
</evidence>
<evidence type="ECO:0000256" key="1">
    <source>
        <dbReference type="ARBA" id="ARBA00004167"/>
    </source>
</evidence>
<accession>A0A919RGD5</accession>
<reference evidence="5" key="1">
    <citation type="submission" date="2021-01" db="EMBL/GenBank/DDBJ databases">
        <title>Whole genome shotgun sequence of Sinosporangium siamense NBRC 109515.</title>
        <authorList>
            <person name="Komaki H."/>
            <person name="Tamura T."/>
        </authorList>
    </citation>
    <scope>NUCLEOTIDE SEQUENCE</scope>
    <source>
        <strain evidence="5">NBRC 109515</strain>
    </source>
</reference>
<dbReference type="EMBL" id="BOOW01000022">
    <property type="protein sequence ID" value="GII93373.1"/>
    <property type="molecule type" value="Genomic_DNA"/>
</dbReference>
<keyword evidence="2" id="KW-0812">Transmembrane</keyword>
<comment type="subcellular location">
    <subcellularLocation>
        <location evidence="1">Membrane</location>
        <topology evidence="1">Single-pass membrane protein</topology>
    </subcellularLocation>
</comment>
<evidence type="ECO:0008006" key="7">
    <source>
        <dbReference type="Google" id="ProtNLM"/>
    </source>
</evidence>
<gene>
    <name evidence="5" type="ORF">Ssi02_36040</name>
</gene>
<dbReference type="InterPro" id="IPR007343">
    <property type="entry name" value="Uncharacterised_pept_Zn_put"/>
</dbReference>
<keyword evidence="4" id="KW-0472">Membrane</keyword>
<dbReference type="Pfam" id="PF04228">
    <property type="entry name" value="Zn_peptidase"/>
    <property type="match status" value="1"/>
</dbReference>
<organism evidence="5 6">
    <name type="scientific">Sinosporangium siamense</name>
    <dbReference type="NCBI Taxonomy" id="1367973"/>
    <lineage>
        <taxon>Bacteria</taxon>
        <taxon>Bacillati</taxon>
        <taxon>Actinomycetota</taxon>
        <taxon>Actinomycetes</taxon>
        <taxon>Streptosporangiales</taxon>
        <taxon>Streptosporangiaceae</taxon>
        <taxon>Sinosporangium</taxon>
    </lineage>
</organism>
<dbReference type="GO" id="GO:0016020">
    <property type="term" value="C:membrane"/>
    <property type="evidence" value="ECO:0007669"/>
    <property type="project" value="UniProtKB-SubCell"/>
</dbReference>
<dbReference type="Proteomes" id="UP000606172">
    <property type="component" value="Unassembled WGS sequence"/>
</dbReference>
<keyword evidence="3" id="KW-1133">Transmembrane helix</keyword>
<evidence type="ECO:0000256" key="2">
    <source>
        <dbReference type="ARBA" id="ARBA00022692"/>
    </source>
</evidence>